<keyword evidence="2" id="KW-0456">Lyase</keyword>
<dbReference type="InterPro" id="IPR043132">
    <property type="entry name" value="BCAT-like_C"/>
</dbReference>
<dbReference type="InterPro" id="IPR043131">
    <property type="entry name" value="BCAT-like_N"/>
</dbReference>
<dbReference type="EC" id="4.1.3.38" evidence="2"/>
<gene>
    <name evidence="2" type="primary">pabBC</name>
    <name evidence="2" type="ORF">CSUIS_1645</name>
</gene>
<name>A0A1X9SYV2_9BACT</name>
<dbReference type="GO" id="GO:0000162">
    <property type="term" value="P:L-tryptophan biosynthetic process"/>
    <property type="evidence" value="ECO:0007669"/>
    <property type="project" value="TreeGrafter"/>
</dbReference>
<keyword evidence="2" id="KW-0032">Aminotransferase</keyword>
<dbReference type="Gene3D" id="3.20.10.10">
    <property type="entry name" value="D-amino Acid Aminotransferase, subunit A, domain 2"/>
    <property type="match status" value="1"/>
</dbReference>
<dbReference type="InterPro" id="IPR015890">
    <property type="entry name" value="Chorismate_C"/>
</dbReference>
<organism evidence="2 3">
    <name type="scientific">Campylobacter porcelli</name>
    <dbReference type="NCBI Taxonomy" id="1660073"/>
    <lineage>
        <taxon>Bacteria</taxon>
        <taxon>Pseudomonadati</taxon>
        <taxon>Campylobacterota</taxon>
        <taxon>Epsilonproteobacteria</taxon>
        <taxon>Campylobacterales</taxon>
        <taxon>Campylobacteraceae</taxon>
        <taxon>Campylobacter</taxon>
    </lineage>
</organism>
<dbReference type="EC" id="2.6.1.85" evidence="2"/>
<dbReference type="InterPro" id="IPR019999">
    <property type="entry name" value="Anth_synth_I-like"/>
</dbReference>
<dbReference type="InterPro" id="IPR036038">
    <property type="entry name" value="Aminotransferase-like"/>
</dbReference>
<proteinExistence type="predicted"/>
<sequence>MSDFSIFGKYIYDDLKSEFICFNKDEFDLALKSMQKAKNLYFVGYVVYELYDNSSSYPVAHFKGYVNKSEFKLDDTQEFSVFKPFFYPQILEGLDYDNYSSCFKQIKDELASGNSYQINFTSQLKLFSKSSSKEIISSLLSRQKSKYLGYFKSEFCEIISFSPELFFKLKGKKITFAPMKGTIKRGRNRAEDKALKNKLRNDPKNRSENLMIVDLLRNDMSKIIKIGSLRVKKPMKIIKLKSLFQAISPLKAKLKRRNLSEIFDAVFPCGSITGAPKLATMRIIKRLEDRERGVYCGAMGVISHKRAEFSVPIRTLERRAGEKYYRYGVGSGVVWDSKCDDEFAELELKSSFLRPKMEFDLFETMLLRDDGIFLLQRHLGRILNSAKLLGFKIPKELDIEFKKDDSKIELSDIIGVVSGKNGFESIADFKEIFAGLSPSGGSLVRLKLSQNGVLSLTQAQIQPINSNKIAISQRRLNSQNDLLYHKTTLRDERIISDGLFDIFYLNEKDELCEGNRSNIVLNLNNKLLTPRLQSGMLAGTLRGKLLDSGIIQESILGLEDLYNAKEIYAINSLRGAIKVEL</sequence>
<evidence type="ECO:0000313" key="3">
    <source>
        <dbReference type="Proteomes" id="UP000194260"/>
    </source>
</evidence>
<keyword evidence="2" id="KW-0808">Transferase</keyword>
<protein>
    <submittedName>
        <fullName evidence="2">Aminodeoxychorismate synthase, component I / aminodeoxychorismate lyase</fullName>
        <ecNumber evidence="2">2.6.1.85</ecNumber>
        <ecNumber evidence="2">4.1.3.38</ecNumber>
    </submittedName>
</protein>
<dbReference type="STRING" id="1660073.CSUIS_1645"/>
<accession>A0A1X9SYV2</accession>
<dbReference type="Gene3D" id="3.60.120.10">
    <property type="entry name" value="Anthranilate synthase"/>
    <property type="match status" value="1"/>
</dbReference>
<evidence type="ECO:0000313" key="2">
    <source>
        <dbReference type="EMBL" id="ARR01420.1"/>
    </source>
</evidence>
<dbReference type="Pfam" id="PF00425">
    <property type="entry name" value="Chorismate_bind"/>
    <property type="match status" value="1"/>
</dbReference>
<evidence type="ECO:0000259" key="1">
    <source>
        <dbReference type="Pfam" id="PF00425"/>
    </source>
</evidence>
<dbReference type="EMBL" id="CP018789">
    <property type="protein sequence ID" value="ARR01420.1"/>
    <property type="molecule type" value="Genomic_DNA"/>
</dbReference>
<dbReference type="RefSeq" id="WP_086298487.1">
    <property type="nucleotide sequence ID" value="NZ_CP018789.1"/>
</dbReference>
<dbReference type="InterPro" id="IPR005801">
    <property type="entry name" value="ADC_synthase"/>
</dbReference>
<dbReference type="SUPFAM" id="SSF56752">
    <property type="entry name" value="D-aminoacid aminotransferase-like PLP-dependent enzymes"/>
    <property type="match status" value="1"/>
</dbReference>
<dbReference type="GO" id="GO:0008696">
    <property type="term" value="F:4-amino-4-deoxychorismate lyase activity"/>
    <property type="evidence" value="ECO:0007669"/>
    <property type="project" value="UniProtKB-EC"/>
</dbReference>
<dbReference type="Pfam" id="PF01063">
    <property type="entry name" value="Aminotran_4"/>
    <property type="match status" value="1"/>
</dbReference>
<dbReference type="PANTHER" id="PTHR11236">
    <property type="entry name" value="AMINOBENZOATE/ANTHRANILATE SYNTHASE"/>
    <property type="match status" value="1"/>
</dbReference>
<dbReference type="InterPro" id="IPR001544">
    <property type="entry name" value="Aminotrans_IV"/>
</dbReference>
<dbReference type="AlphaFoldDB" id="A0A1X9SYV2"/>
<dbReference type="SUPFAM" id="SSF56322">
    <property type="entry name" value="ADC synthase"/>
    <property type="match status" value="1"/>
</dbReference>
<dbReference type="Gene3D" id="3.30.470.10">
    <property type="match status" value="1"/>
</dbReference>
<dbReference type="PRINTS" id="PR00095">
    <property type="entry name" value="ANTSNTHASEI"/>
</dbReference>
<dbReference type="KEGG" id="camy:CSUIS_1645"/>
<dbReference type="Proteomes" id="UP000194260">
    <property type="component" value="Chromosome"/>
</dbReference>
<feature type="domain" description="Chorismate-utilising enzyme C-terminal" evidence="1">
    <location>
        <begin position="97"/>
        <end position="349"/>
    </location>
</feature>
<reference evidence="3" key="1">
    <citation type="journal article" date="2017" name="Genome Biol. Evol.">
        <title>Comparative Genomic Analysis Identifies a Campylobacter Clade Deficient in Selenium Metabolism.</title>
        <authorList>
            <person name="Miller W.G."/>
            <person name="Yee E."/>
            <person name="Lopes B.S."/>
            <person name="Chapman M.H."/>
            <person name="Huynh S."/>
            <person name="Bono J.L."/>
            <person name="Parker C.T."/>
            <person name="Strachan N.J.C."/>
            <person name="Forbes K.J."/>
        </authorList>
    </citation>
    <scope>NUCLEOTIDE SEQUENCE [LARGE SCALE GENOMIC DNA]</scope>
    <source>
        <strain evidence="3">RM6137</strain>
    </source>
</reference>
<dbReference type="GO" id="GO:0046820">
    <property type="term" value="F:4-amino-4-deoxychorismate synthase activity"/>
    <property type="evidence" value="ECO:0007669"/>
    <property type="project" value="UniProtKB-EC"/>
</dbReference>
<dbReference type="PANTHER" id="PTHR11236:SF50">
    <property type="entry name" value="AMINODEOXYCHORISMATE SYNTHASE COMPONENT 1"/>
    <property type="match status" value="1"/>
</dbReference>